<feature type="transmembrane region" description="Helical" evidence="2">
    <location>
        <begin position="162"/>
        <end position="182"/>
    </location>
</feature>
<feature type="transmembrane region" description="Helical" evidence="2">
    <location>
        <begin position="95"/>
        <end position="118"/>
    </location>
</feature>
<feature type="transmembrane region" description="Helical" evidence="2">
    <location>
        <begin position="249"/>
        <end position="269"/>
    </location>
</feature>
<dbReference type="InterPro" id="IPR051610">
    <property type="entry name" value="GPI/OXD"/>
</dbReference>
<dbReference type="InterPro" id="IPR011051">
    <property type="entry name" value="RmlC_Cupin_sf"/>
</dbReference>
<feature type="transmembrane region" description="Helical" evidence="2">
    <location>
        <begin position="54"/>
        <end position="75"/>
    </location>
</feature>
<gene>
    <name evidence="4" type="ORF">QQ020_07800</name>
</gene>
<dbReference type="PANTHER" id="PTHR35848:SF6">
    <property type="entry name" value="CUPIN TYPE-2 DOMAIN-CONTAINING PROTEIN"/>
    <property type="match status" value="1"/>
</dbReference>
<keyword evidence="1" id="KW-0479">Metal-binding</keyword>
<sequence length="480" mass="53535">MKVSLENREIQGILTWMQPKYLVFLLSACYPGILFVFSSIVGEYGRNEPLFFKIIAVLGAVVMMALIFAIPILAVKTLSKIGHQQSRKIIASKRIIHLVFATYPFYTLLLLMLFQTGMGHLSNIIWPVLMLLLGIAFYYYAKPSDKSISGLKSIKIWGGWRLVHGIAALLFLLGFVLLHIFNHGLALWSVELHTDVLEALRQWYASGIVEPVLFFLMGMLIISGTRLFLYHTTHNGDIFRTLQTTSGVYIFMFLCAHSMAVLGAQATGVETDWYFATGPSGLFTGPVMLFPYYTLAVFLILMHASLGLRLLLIHKKNNLLVANRIFYTLIIIAAIFSAGISIATTGIHLIPEYDSPAKTTGNQDSLALLIENKLLKIDPKLESDVMGFDDDHYLNILEVELAPLVTEPLHTHPGTEILYCLSGKGNVLVDGTAHNMEAGSIVYVNKGQKKALSNTDESTRFRVLAFLVLERNFPKITLCN</sequence>
<dbReference type="Proteomes" id="UP001172083">
    <property type="component" value="Unassembled WGS sequence"/>
</dbReference>
<protein>
    <submittedName>
        <fullName evidence="4">Cupin domain-containing protein</fullName>
    </submittedName>
</protein>
<feature type="transmembrane region" description="Helical" evidence="2">
    <location>
        <begin position="325"/>
        <end position="350"/>
    </location>
</feature>
<feature type="transmembrane region" description="Helical" evidence="2">
    <location>
        <begin position="21"/>
        <end position="42"/>
    </location>
</feature>
<feature type="domain" description="Cupin type-2" evidence="3">
    <location>
        <begin position="399"/>
        <end position="464"/>
    </location>
</feature>
<accession>A0ABT8L2M4</accession>
<dbReference type="EMBL" id="JAUJEB010000001">
    <property type="protein sequence ID" value="MDN5211950.1"/>
    <property type="molecule type" value="Genomic_DNA"/>
</dbReference>
<evidence type="ECO:0000313" key="5">
    <source>
        <dbReference type="Proteomes" id="UP001172083"/>
    </source>
</evidence>
<reference evidence="4" key="1">
    <citation type="submission" date="2023-06" db="EMBL/GenBank/DDBJ databases">
        <title>Genomic of Agaribacillus aureum.</title>
        <authorList>
            <person name="Wang G."/>
        </authorList>
    </citation>
    <scope>NUCLEOTIDE SEQUENCE</scope>
    <source>
        <strain evidence="4">BMA12</strain>
    </source>
</reference>
<dbReference type="InterPro" id="IPR013096">
    <property type="entry name" value="Cupin_2"/>
</dbReference>
<feature type="transmembrane region" description="Helical" evidence="2">
    <location>
        <begin position="202"/>
        <end position="229"/>
    </location>
</feature>
<evidence type="ECO:0000313" key="4">
    <source>
        <dbReference type="EMBL" id="MDN5211950.1"/>
    </source>
</evidence>
<dbReference type="RefSeq" id="WP_346757277.1">
    <property type="nucleotide sequence ID" value="NZ_JAUJEB010000001.1"/>
</dbReference>
<evidence type="ECO:0000256" key="2">
    <source>
        <dbReference type="SAM" id="Phobius"/>
    </source>
</evidence>
<organism evidence="4 5">
    <name type="scientific">Agaribacillus aureus</name>
    <dbReference type="NCBI Taxonomy" id="3051825"/>
    <lineage>
        <taxon>Bacteria</taxon>
        <taxon>Pseudomonadati</taxon>
        <taxon>Bacteroidota</taxon>
        <taxon>Cytophagia</taxon>
        <taxon>Cytophagales</taxon>
        <taxon>Splendidivirgaceae</taxon>
        <taxon>Agaribacillus</taxon>
    </lineage>
</organism>
<keyword evidence="2" id="KW-0812">Transmembrane</keyword>
<feature type="transmembrane region" description="Helical" evidence="2">
    <location>
        <begin position="124"/>
        <end position="141"/>
    </location>
</feature>
<comment type="caution">
    <text evidence="4">The sequence shown here is derived from an EMBL/GenBank/DDBJ whole genome shotgun (WGS) entry which is preliminary data.</text>
</comment>
<keyword evidence="2" id="KW-0472">Membrane</keyword>
<evidence type="ECO:0000259" key="3">
    <source>
        <dbReference type="Pfam" id="PF07883"/>
    </source>
</evidence>
<dbReference type="PANTHER" id="PTHR35848">
    <property type="entry name" value="OXALATE-BINDING PROTEIN"/>
    <property type="match status" value="1"/>
</dbReference>
<keyword evidence="5" id="KW-1185">Reference proteome</keyword>
<name>A0ABT8L2M4_9BACT</name>
<dbReference type="Gene3D" id="2.60.120.10">
    <property type="entry name" value="Jelly Rolls"/>
    <property type="match status" value="1"/>
</dbReference>
<dbReference type="SUPFAM" id="SSF51182">
    <property type="entry name" value="RmlC-like cupins"/>
    <property type="match status" value="1"/>
</dbReference>
<feature type="transmembrane region" description="Helical" evidence="2">
    <location>
        <begin position="289"/>
        <end position="313"/>
    </location>
</feature>
<proteinExistence type="predicted"/>
<dbReference type="InterPro" id="IPR014710">
    <property type="entry name" value="RmlC-like_jellyroll"/>
</dbReference>
<dbReference type="Pfam" id="PF07883">
    <property type="entry name" value="Cupin_2"/>
    <property type="match status" value="1"/>
</dbReference>
<keyword evidence="2" id="KW-1133">Transmembrane helix</keyword>
<evidence type="ECO:0000256" key="1">
    <source>
        <dbReference type="ARBA" id="ARBA00022723"/>
    </source>
</evidence>